<feature type="region of interest" description="Disordered" evidence="1">
    <location>
        <begin position="93"/>
        <end position="125"/>
    </location>
</feature>
<proteinExistence type="predicted"/>
<dbReference type="RefSeq" id="WP_246420679.1">
    <property type="nucleotide sequence ID" value="NZ_JACHXU010000021.1"/>
</dbReference>
<keyword evidence="2" id="KW-0732">Signal</keyword>
<organism evidence="3 4">
    <name type="scientific">Aporhodopirellula rubra</name>
    <dbReference type="NCBI Taxonomy" id="980271"/>
    <lineage>
        <taxon>Bacteria</taxon>
        <taxon>Pseudomonadati</taxon>
        <taxon>Planctomycetota</taxon>
        <taxon>Planctomycetia</taxon>
        <taxon>Pirellulales</taxon>
        <taxon>Pirellulaceae</taxon>
        <taxon>Aporhodopirellula</taxon>
    </lineage>
</organism>
<evidence type="ECO:0000313" key="4">
    <source>
        <dbReference type="Proteomes" id="UP000536179"/>
    </source>
</evidence>
<evidence type="ECO:0000256" key="1">
    <source>
        <dbReference type="SAM" id="MobiDB-lite"/>
    </source>
</evidence>
<accession>A0A7W5E2Q8</accession>
<dbReference type="PROSITE" id="PS51257">
    <property type="entry name" value="PROKAR_LIPOPROTEIN"/>
    <property type="match status" value="1"/>
</dbReference>
<dbReference type="EMBL" id="JACHXU010000021">
    <property type="protein sequence ID" value="MBB3209135.1"/>
    <property type="molecule type" value="Genomic_DNA"/>
</dbReference>
<feature type="chain" id="PRO_5031396999" evidence="2">
    <location>
        <begin position="22"/>
        <end position="125"/>
    </location>
</feature>
<protein>
    <submittedName>
        <fullName evidence="3">Uncharacterized protein</fullName>
    </submittedName>
</protein>
<reference evidence="3 4" key="1">
    <citation type="submission" date="2020-08" db="EMBL/GenBank/DDBJ databases">
        <title>Genomic Encyclopedia of Type Strains, Phase III (KMG-III): the genomes of soil and plant-associated and newly described type strains.</title>
        <authorList>
            <person name="Whitman W."/>
        </authorList>
    </citation>
    <scope>NUCLEOTIDE SEQUENCE [LARGE SCALE GENOMIC DNA]</scope>
    <source>
        <strain evidence="3 4">CECT 8075</strain>
    </source>
</reference>
<gene>
    <name evidence="3" type="ORF">FHS27_004973</name>
</gene>
<name>A0A7W5E2Q8_9BACT</name>
<evidence type="ECO:0000256" key="2">
    <source>
        <dbReference type="SAM" id="SignalP"/>
    </source>
</evidence>
<keyword evidence="4" id="KW-1185">Reference proteome</keyword>
<dbReference type="AlphaFoldDB" id="A0A7W5E2Q8"/>
<dbReference type="Proteomes" id="UP000536179">
    <property type="component" value="Unassembled WGS sequence"/>
</dbReference>
<feature type="signal peptide" evidence="2">
    <location>
        <begin position="1"/>
        <end position="21"/>
    </location>
</feature>
<sequence length="125" mass="13059">MRYLMASAALLLLSAAIIGCGSTSETDTTPAVTDPVEATSVSLANTKCPIMGGTPTEELTVDYDGKTIGFCCDGCPQKWATLDEDEKAEKFAKVDAHAGHDHDVDGHDADAHDADGHGHSDQLGQ</sequence>
<comment type="caution">
    <text evidence="3">The sequence shown here is derived from an EMBL/GenBank/DDBJ whole genome shotgun (WGS) entry which is preliminary data.</text>
</comment>
<evidence type="ECO:0000313" key="3">
    <source>
        <dbReference type="EMBL" id="MBB3209135.1"/>
    </source>
</evidence>